<evidence type="ECO:0000259" key="2">
    <source>
        <dbReference type="Pfam" id="PF01370"/>
    </source>
</evidence>
<gene>
    <name evidence="3" type="ORF">PSACC_02134</name>
</gene>
<dbReference type="EMBL" id="MTSL01000146">
    <property type="protein sequence ID" value="PJF18066.1"/>
    <property type="molecule type" value="Genomic_DNA"/>
</dbReference>
<evidence type="ECO:0000313" key="3">
    <source>
        <dbReference type="EMBL" id="PJF18066.1"/>
    </source>
</evidence>
<dbReference type="Proteomes" id="UP000240830">
    <property type="component" value="Unassembled WGS sequence"/>
</dbReference>
<dbReference type="InterPro" id="IPR051225">
    <property type="entry name" value="NAD(P)_epim/dehydratase"/>
</dbReference>
<dbReference type="GO" id="GO:0008743">
    <property type="term" value="F:L-threonine 3-dehydrogenase activity"/>
    <property type="evidence" value="ECO:0007669"/>
    <property type="project" value="TreeGrafter"/>
</dbReference>
<name>A0A2H9TK02_9FUNG</name>
<dbReference type="InterPro" id="IPR036291">
    <property type="entry name" value="NAD(P)-bd_dom_sf"/>
</dbReference>
<dbReference type="PANTHER" id="PTHR42687:SF1">
    <property type="entry name" value="L-THREONINE 3-DEHYDROGENASE, MITOCHONDRIAL"/>
    <property type="match status" value="1"/>
</dbReference>
<dbReference type="AlphaFoldDB" id="A0A2H9TK02"/>
<accession>A0A2H9TK02</accession>
<protein>
    <recommendedName>
        <fullName evidence="2">NAD-dependent epimerase/dehydratase domain-containing protein</fullName>
    </recommendedName>
</protein>
<evidence type="ECO:0000313" key="4">
    <source>
        <dbReference type="Proteomes" id="UP000240830"/>
    </source>
</evidence>
<feature type="domain" description="NAD-dependent epimerase/dehydratase" evidence="2">
    <location>
        <begin position="53"/>
        <end position="189"/>
    </location>
</feature>
<evidence type="ECO:0000256" key="1">
    <source>
        <dbReference type="ARBA" id="ARBA00007637"/>
    </source>
</evidence>
<dbReference type="OrthoDB" id="331544at2759"/>
<dbReference type="SUPFAM" id="SSF51735">
    <property type="entry name" value="NAD(P)-binding Rossmann-fold domains"/>
    <property type="match status" value="1"/>
</dbReference>
<organism evidence="3 4">
    <name type="scientific">Paramicrosporidium saccamoebae</name>
    <dbReference type="NCBI Taxonomy" id="1246581"/>
    <lineage>
        <taxon>Eukaryota</taxon>
        <taxon>Fungi</taxon>
        <taxon>Fungi incertae sedis</taxon>
        <taxon>Cryptomycota</taxon>
        <taxon>Cryptomycota incertae sedis</taxon>
        <taxon>Paramicrosporidium</taxon>
    </lineage>
</organism>
<dbReference type="STRING" id="1246581.A0A2H9TK02"/>
<dbReference type="Pfam" id="PF01370">
    <property type="entry name" value="Epimerase"/>
    <property type="match status" value="1"/>
</dbReference>
<dbReference type="GO" id="GO:0006567">
    <property type="term" value="P:L-threonine catabolic process"/>
    <property type="evidence" value="ECO:0007669"/>
    <property type="project" value="TreeGrafter"/>
</dbReference>
<proteinExistence type="inferred from homology"/>
<comment type="similarity">
    <text evidence="1">Belongs to the NAD(P)-dependent epimerase/dehydratase family.</text>
</comment>
<dbReference type="InterPro" id="IPR001509">
    <property type="entry name" value="Epimerase_deHydtase"/>
</dbReference>
<dbReference type="Gene3D" id="3.40.50.720">
    <property type="entry name" value="NAD(P)-binding Rossmann-like Domain"/>
    <property type="match status" value="2"/>
</dbReference>
<comment type="caution">
    <text evidence="3">The sequence shown here is derived from an EMBL/GenBank/DDBJ whole genome shotgun (WGS) entry which is preliminary data.</text>
</comment>
<dbReference type="PANTHER" id="PTHR42687">
    <property type="entry name" value="L-THREONINE 3-DEHYDROGENASE"/>
    <property type="match status" value="1"/>
</dbReference>
<reference evidence="3 4" key="1">
    <citation type="submission" date="2016-10" db="EMBL/GenBank/DDBJ databases">
        <title>The genome of Paramicrosporidium saccamoebae is the missing link in understanding Cryptomycota and Microsporidia evolution.</title>
        <authorList>
            <person name="Quandt C.A."/>
            <person name="Beaudet D."/>
            <person name="Corsaro D."/>
            <person name="Michel R."/>
            <person name="Corradi N."/>
            <person name="James T."/>
        </authorList>
    </citation>
    <scope>NUCLEOTIDE SEQUENCE [LARGE SCALE GENOMIC DNA]</scope>
    <source>
        <strain evidence="3 4">KSL3</strain>
    </source>
</reference>
<sequence>MAFSILPGCCNDGRKIPNIINPDSTPTPPVLIAVLNDAISSSDHRHTFTYDDVVGCNGQIGTALSKAFKGATVVGVDISATGPEHIGTFEQSDITIMKNAKKIIEDYKPEWVFHLPAILSGAAEKDWSAAVRTLKVNVDSFVHMLQLAQKYRFRLFCPSTIAAFGPDTPKTASDTTIMAPQFLYGTTKSIDYAIEMVRAAISGEYNCFLRADTTLPMVHIDDCIEGIIKLMSVPRERLTRSVYNIQAMSFNPGTLRAAIETATGKTMSVNYKPDHRQAIADSWPHILDDSNARKDWEWSPKFDLAATVQFILAESELLDNHNNYGKILNVCNGLLQKMDTLEQYMNRLPDIQKPYDSTVALKDRKKVQDEIQTRTEFIEKYRRLISVKIDPNVISE</sequence>
<keyword evidence="4" id="KW-1185">Reference proteome</keyword>